<dbReference type="EMBL" id="JRLV01000007">
    <property type="protein sequence ID" value="KGO81636.1"/>
    <property type="molecule type" value="Genomic_DNA"/>
</dbReference>
<keyword evidence="2" id="KW-1185">Reference proteome</keyword>
<reference evidence="1 2" key="1">
    <citation type="submission" date="2013-09" db="EMBL/GenBank/DDBJ databases">
        <authorList>
            <person name="Zeng Z."/>
            <person name="Chen C."/>
        </authorList>
    </citation>
    <scope>NUCLEOTIDE SEQUENCE [LARGE SCALE GENOMIC DNA]</scope>
    <source>
        <strain evidence="1 2">F44-8</strain>
    </source>
</reference>
<dbReference type="AlphaFoldDB" id="A0A0A2LQN2"/>
<dbReference type="eggNOG" id="ENOG5032ZNV">
    <property type="taxonomic scope" value="Bacteria"/>
</dbReference>
<organism evidence="1 2">
    <name type="scientific">Flavobacterium beibuense F44-8</name>
    <dbReference type="NCBI Taxonomy" id="1406840"/>
    <lineage>
        <taxon>Bacteria</taxon>
        <taxon>Pseudomonadati</taxon>
        <taxon>Bacteroidota</taxon>
        <taxon>Flavobacteriia</taxon>
        <taxon>Flavobacteriales</taxon>
        <taxon>Flavobacteriaceae</taxon>
        <taxon>Flavobacterium</taxon>
    </lineage>
</organism>
<protein>
    <submittedName>
        <fullName evidence="1">Uncharacterized protein</fullName>
    </submittedName>
</protein>
<evidence type="ECO:0000313" key="1">
    <source>
        <dbReference type="EMBL" id="KGO81636.1"/>
    </source>
</evidence>
<proteinExistence type="predicted"/>
<sequence length="174" mass="20391">MFDKYSFKIKFRALIAIFFILLFTSYKRSFSTLIGVVKENSELKDKVADLKNTSSDYNLLQSQIAAIDKIIGKEGINKEKIQQDIIDFITSNGKKTSIYHLQSIHEFSDDNYHIYTNEVDITGELNDLLKLTYDFEIKFNNSRLISMDFYTARKTNQSDILHLKLIFQNYENKK</sequence>
<name>A0A0A2LQN2_9FLAO</name>
<dbReference type="Proteomes" id="UP000030129">
    <property type="component" value="Unassembled WGS sequence"/>
</dbReference>
<dbReference type="STRING" id="1406840.Q763_08320"/>
<evidence type="ECO:0000313" key="2">
    <source>
        <dbReference type="Proteomes" id="UP000030129"/>
    </source>
</evidence>
<gene>
    <name evidence="1" type="ORF">Q763_08320</name>
</gene>
<comment type="caution">
    <text evidence="1">The sequence shown here is derived from an EMBL/GenBank/DDBJ whole genome shotgun (WGS) entry which is preliminary data.</text>
</comment>
<accession>A0A0A2LQN2</accession>